<dbReference type="AlphaFoldDB" id="A0A0M6W6S2"/>
<reference evidence="9" key="1">
    <citation type="submission" date="2015-05" db="EMBL/GenBank/DDBJ databases">
        <authorList>
            <person name="Manzano-Marin A."/>
        </authorList>
    </citation>
    <scope>NUCLEOTIDE SEQUENCE [LARGE SCALE GENOMIC DNA]</scope>
    <source>
        <strain evidence="9">officinalis</strain>
    </source>
</reference>
<comment type="similarity">
    <text evidence="1">Belongs to the glutaredoxin family.</text>
</comment>
<gene>
    <name evidence="8" type="primary">grxA</name>
    <name evidence="8" type="ORF">SOFFGTOCOR_0117</name>
</gene>
<organism evidence="8 9">
    <name type="scientific">Candidatus Providencia siddallii</name>
    <dbReference type="NCBI Taxonomy" id="1715285"/>
    <lineage>
        <taxon>Bacteria</taxon>
        <taxon>Pseudomonadati</taxon>
        <taxon>Pseudomonadota</taxon>
        <taxon>Gammaproteobacteria</taxon>
        <taxon>Enterobacterales</taxon>
        <taxon>Morganellaceae</taxon>
        <taxon>Providencia</taxon>
    </lineage>
</organism>
<dbReference type="CDD" id="cd02066">
    <property type="entry name" value="GRX_family"/>
    <property type="match status" value="1"/>
</dbReference>
<dbReference type="SUPFAM" id="SSF52833">
    <property type="entry name" value="Thioredoxin-like"/>
    <property type="match status" value="1"/>
</dbReference>
<name>A0A0M6W6S2_9GAMM</name>
<dbReference type="Proteomes" id="UP000242301">
    <property type="component" value="Unassembled WGS sequence"/>
</dbReference>
<keyword evidence="3" id="KW-0813">Transport</keyword>
<dbReference type="GO" id="GO:0009055">
    <property type="term" value="F:electron transfer activity"/>
    <property type="evidence" value="ECO:0007669"/>
    <property type="project" value="InterPro"/>
</dbReference>
<dbReference type="NCBIfam" id="NF008401">
    <property type="entry name" value="PRK11200.1"/>
    <property type="match status" value="1"/>
</dbReference>
<comment type="subunit">
    <text evidence="2">Monomer.</text>
</comment>
<evidence type="ECO:0000256" key="1">
    <source>
        <dbReference type="ARBA" id="ARBA00007787"/>
    </source>
</evidence>
<dbReference type="PROSITE" id="PS51354">
    <property type="entry name" value="GLUTAREDOXIN_2"/>
    <property type="match status" value="1"/>
</dbReference>
<evidence type="ECO:0000256" key="3">
    <source>
        <dbReference type="ARBA" id="ARBA00022448"/>
    </source>
</evidence>
<dbReference type="GO" id="GO:0034599">
    <property type="term" value="P:cellular response to oxidative stress"/>
    <property type="evidence" value="ECO:0007669"/>
    <property type="project" value="TreeGrafter"/>
</dbReference>
<evidence type="ECO:0000313" key="9">
    <source>
        <dbReference type="Proteomes" id="UP000242301"/>
    </source>
</evidence>
<proteinExistence type="inferred from homology"/>
<dbReference type="InterPro" id="IPR011902">
    <property type="entry name" value="GRXA"/>
</dbReference>
<dbReference type="PANTHER" id="PTHR45694:SF28">
    <property type="entry name" value="GLUTAREDOXIN 1"/>
    <property type="match status" value="1"/>
</dbReference>
<keyword evidence="5" id="KW-1015">Disulfide bond</keyword>
<dbReference type="Gene3D" id="3.40.30.10">
    <property type="entry name" value="Glutaredoxin"/>
    <property type="match status" value="1"/>
</dbReference>
<dbReference type="InterPro" id="IPR002109">
    <property type="entry name" value="Glutaredoxin"/>
</dbReference>
<dbReference type="PANTHER" id="PTHR45694">
    <property type="entry name" value="GLUTAREDOXIN 2"/>
    <property type="match status" value="1"/>
</dbReference>
<dbReference type="Pfam" id="PF00462">
    <property type="entry name" value="Glutaredoxin"/>
    <property type="match status" value="1"/>
</dbReference>
<evidence type="ECO:0000256" key="6">
    <source>
        <dbReference type="ARBA" id="ARBA00023284"/>
    </source>
</evidence>
<dbReference type="GO" id="GO:0015038">
    <property type="term" value="F:glutathione disulfide oxidoreductase activity"/>
    <property type="evidence" value="ECO:0007669"/>
    <property type="project" value="TreeGrafter"/>
</dbReference>
<dbReference type="EMBL" id="CVRF01000001">
    <property type="protein sequence ID" value="CRK85559.1"/>
    <property type="molecule type" value="Genomic_DNA"/>
</dbReference>
<dbReference type="InterPro" id="IPR014025">
    <property type="entry name" value="Glutaredoxin_subgr"/>
</dbReference>
<dbReference type="GO" id="GO:0045454">
    <property type="term" value="P:cell redox homeostasis"/>
    <property type="evidence" value="ECO:0007669"/>
    <property type="project" value="InterPro"/>
</dbReference>
<evidence type="ECO:0000256" key="2">
    <source>
        <dbReference type="ARBA" id="ARBA00011245"/>
    </source>
</evidence>
<evidence type="ECO:0000256" key="5">
    <source>
        <dbReference type="ARBA" id="ARBA00023157"/>
    </source>
</evidence>
<dbReference type="GO" id="GO:0005737">
    <property type="term" value="C:cytoplasm"/>
    <property type="evidence" value="ECO:0007669"/>
    <property type="project" value="TreeGrafter"/>
</dbReference>
<dbReference type="STRING" id="1715285.SOFFGTOCOR_0117"/>
<protein>
    <submittedName>
        <fullName evidence="8">Glutaredoxin-1</fullName>
    </submittedName>
</protein>
<accession>A0A0M6W6S2</accession>
<sequence length="84" mass="9894">MYVVIFGNRSCPYCILAKEFAKKIKDNCNDFDYRYVDIYSENITKEDLSKIAGKHIETVPQIFIDKKHIGGYIDFKSYIEMLNK</sequence>
<evidence type="ECO:0000313" key="8">
    <source>
        <dbReference type="EMBL" id="CRK85559.1"/>
    </source>
</evidence>
<keyword evidence="9" id="KW-1185">Reference proteome</keyword>
<keyword evidence="6" id="KW-0676">Redox-active center</keyword>
<dbReference type="NCBIfam" id="TIGR02183">
    <property type="entry name" value="GRXA"/>
    <property type="match status" value="1"/>
</dbReference>
<dbReference type="InterPro" id="IPR036249">
    <property type="entry name" value="Thioredoxin-like_sf"/>
</dbReference>
<evidence type="ECO:0000256" key="4">
    <source>
        <dbReference type="ARBA" id="ARBA00022982"/>
    </source>
</evidence>
<keyword evidence="4" id="KW-0249">Electron transport</keyword>
<evidence type="ECO:0000259" key="7">
    <source>
        <dbReference type="Pfam" id="PF00462"/>
    </source>
</evidence>
<dbReference type="GO" id="GO:0015035">
    <property type="term" value="F:protein-disulfide reductase activity"/>
    <property type="evidence" value="ECO:0007669"/>
    <property type="project" value="InterPro"/>
</dbReference>
<feature type="domain" description="Glutaredoxin" evidence="7">
    <location>
        <begin position="3"/>
        <end position="69"/>
    </location>
</feature>
<dbReference type="PRINTS" id="PR00160">
    <property type="entry name" value="GLUTAREDOXIN"/>
</dbReference>